<dbReference type="Pfam" id="PF00668">
    <property type="entry name" value="Condensation"/>
    <property type="match status" value="1"/>
</dbReference>
<gene>
    <name evidence="6" type="ORF">F4560_004764</name>
</gene>
<evidence type="ECO:0000256" key="4">
    <source>
        <dbReference type="SAM" id="MobiDB-lite"/>
    </source>
</evidence>
<dbReference type="InterPro" id="IPR010071">
    <property type="entry name" value="AA_adenyl_dom"/>
</dbReference>
<dbReference type="GO" id="GO:0044550">
    <property type="term" value="P:secondary metabolite biosynthetic process"/>
    <property type="evidence" value="ECO:0007669"/>
    <property type="project" value="TreeGrafter"/>
</dbReference>
<dbReference type="SMART" id="SM00823">
    <property type="entry name" value="PKS_PP"/>
    <property type="match status" value="1"/>
</dbReference>
<comment type="caution">
    <text evidence="6">The sequence shown here is derived from an EMBL/GenBank/DDBJ whole genome shotgun (WGS) entry which is preliminary data.</text>
</comment>
<keyword evidence="7" id="KW-1185">Reference proteome</keyword>
<dbReference type="CDD" id="cd19531">
    <property type="entry name" value="LCL_NRPS-like"/>
    <property type="match status" value="1"/>
</dbReference>
<feature type="region of interest" description="Disordered" evidence="4">
    <location>
        <begin position="785"/>
        <end position="819"/>
    </location>
</feature>
<dbReference type="Gene3D" id="3.30.559.30">
    <property type="entry name" value="Nonribosomal peptide synthetase, condensation domain"/>
    <property type="match status" value="2"/>
</dbReference>
<evidence type="ECO:0000259" key="5">
    <source>
        <dbReference type="PROSITE" id="PS50075"/>
    </source>
</evidence>
<comment type="cofactor">
    <cofactor evidence="1">
        <name>pantetheine 4'-phosphate</name>
        <dbReference type="ChEBI" id="CHEBI:47942"/>
    </cofactor>
</comment>
<dbReference type="InterPro" id="IPR000873">
    <property type="entry name" value="AMP-dep_synth/lig_dom"/>
</dbReference>
<dbReference type="InterPro" id="IPR009081">
    <property type="entry name" value="PP-bd_ACP"/>
</dbReference>
<dbReference type="InterPro" id="IPR025110">
    <property type="entry name" value="AMP-bd_C"/>
</dbReference>
<proteinExistence type="predicted"/>
<protein>
    <submittedName>
        <fullName evidence="6">Amino acid adenylation domain-containing protein</fullName>
    </submittedName>
</protein>
<evidence type="ECO:0000313" key="7">
    <source>
        <dbReference type="Proteomes" id="UP000552097"/>
    </source>
</evidence>
<evidence type="ECO:0000313" key="6">
    <source>
        <dbReference type="EMBL" id="MBB5804996.1"/>
    </source>
</evidence>
<feature type="compositionally biased region" description="Pro residues" evidence="4">
    <location>
        <begin position="797"/>
        <end position="806"/>
    </location>
</feature>
<dbReference type="Pfam" id="PF00501">
    <property type="entry name" value="AMP-binding"/>
    <property type="match status" value="1"/>
</dbReference>
<dbReference type="GO" id="GO:0043041">
    <property type="term" value="P:amino acid activation for nonribosomal peptide biosynthetic process"/>
    <property type="evidence" value="ECO:0007669"/>
    <property type="project" value="TreeGrafter"/>
</dbReference>
<evidence type="ECO:0000256" key="2">
    <source>
        <dbReference type="ARBA" id="ARBA00022450"/>
    </source>
</evidence>
<dbReference type="Gene3D" id="3.30.300.30">
    <property type="match status" value="1"/>
</dbReference>
<organism evidence="6 7">
    <name type="scientific">Saccharothrix ecbatanensis</name>
    <dbReference type="NCBI Taxonomy" id="1105145"/>
    <lineage>
        <taxon>Bacteria</taxon>
        <taxon>Bacillati</taxon>
        <taxon>Actinomycetota</taxon>
        <taxon>Actinomycetes</taxon>
        <taxon>Pseudonocardiales</taxon>
        <taxon>Pseudonocardiaceae</taxon>
        <taxon>Saccharothrix</taxon>
    </lineage>
</organism>
<dbReference type="Pfam" id="PF13193">
    <property type="entry name" value="AMP-binding_C"/>
    <property type="match status" value="1"/>
</dbReference>
<reference evidence="6 7" key="1">
    <citation type="submission" date="2020-08" db="EMBL/GenBank/DDBJ databases">
        <title>Sequencing the genomes of 1000 actinobacteria strains.</title>
        <authorList>
            <person name="Klenk H.-P."/>
        </authorList>
    </citation>
    <scope>NUCLEOTIDE SEQUENCE [LARGE SCALE GENOMIC DNA]</scope>
    <source>
        <strain evidence="6 7">DSM 45486</strain>
    </source>
</reference>
<dbReference type="Gene3D" id="2.30.38.10">
    <property type="entry name" value="Luciferase, Domain 3"/>
    <property type="match status" value="1"/>
</dbReference>
<dbReference type="PANTHER" id="PTHR45527">
    <property type="entry name" value="NONRIBOSOMAL PEPTIDE SYNTHETASE"/>
    <property type="match status" value="1"/>
</dbReference>
<dbReference type="InterPro" id="IPR020845">
    <property type="entry name" value="AMP-binding_CS"/>
</dbReference>
<dbReference type="InterPro" id="IPR020806">
    <property type="entry name" value="PKS_PP-bd"/>
</dbReference>
<sequence>MAGDVVIPASSAQKRFRLLHELADHPGALTLPVAFELHGDVDVDRLDAAVAAVVARHEALRTTFDEVDGLLHQRIADRRAGLEYLDLCDERGIDLDAAVRVLLEDNDTRPFDLVTGPVFGVRLVRLEPRRWLFLLAAHHVAVDAWSLHVVLREIGERYAEPDAAPAARQYREAVAEEERWGGTAEADAEVAHWRDVLAGAPDPVPLPGAPRRPPRRTYAIDQVPIPIDGRVAAALDEVAVRSRASRFAVLLAALARFWARTTGSADLVVGTPAGGRASLADETAVGPMINTVLLRPRVDAAVPFDEAVRRARDVTFDALDRGRVPFDRVVSALAPRRDPSHSPLCQVMLITQRGLAGSLALPGVEVRFLPRPAQRTSDLDLTFIVDAEAAGADAVLEYATDLCSAAEAADIARGFADVLAESLLTDTPADEPAGFPPTRDVRGGPRHRHDEPIGPTAVAALRDLAGDVPPLAGDVPPLAGDVPSLAGDVPSLAGDAPSPAGDVPLLAVVLTAVGVLVARHDGGPNPVVGALVDGGRPRAVRPRLDDDPTFRDAVGRTVAALTDARHGAGFGVAVTTEAGCAGDDADVVIALVLDERPRFEWTYDADRFDPAAVEGPAARLTVLLDSLLAAPDRPVSGADLLPAAEREVVLRAGRGPVVPIPADGVVPLIAATAARTPDRPAVRCGTETLTYGELDAAADDLAARLVAAGVEAGALVGLCLDRSVSAVVAILAILRAGAGYAPLDPDLPAARMARLVANAGIRSAVTSADLRDRVPTPVAVLVDATSPTASPTAAPTTSPPAAPPAAPTISPTAAPPAATPAPDDLAYVIHTSGSTGEPKGVAVEHRNLANLVVPLIAHIGLTGDDVVLAAARFSFDMSIFELFAPLVAGACLVLAETGVAGDPDRLRDLIGTSGATVMQATPSSWQNLLDAGWPGSPSMRALCGGEPLTDALAARLAARVGTLWNIYGPTETTVWSTCDRVDPADPVVTIGVPLANTSCYVVDGRSQPAPPGVTGELCVAGGGVARGYLGRPELTAQRFAEDVVGGAGRLYRTGDLARLRPDGRFELLGRLDRQVKLRGYRIELGEVEAVLGRHPGVRQVAVVVAGDDPARRHLAAYVVGDADHGELRATAAEHLPSYMVPSRFFTLDAMPLSPNGKLDHAALKSPQWTDVKPSGPLPRTETERRVAEVWREVLGVPDVRLTDDFLDQGGHSLSATMLMARLNKLFAVRLPMRAPFEASTPAGLVALIRPTTEESRTE</sequence>
<dbReference type="InterPro" id="IPR045851">
    <property type="entry name" value="AMP-bd_C_sf"/>
</dbReference>
<dbReference type="InterPro" id="IPR036736">
    <property type="entry name" value="ACP-like_sf"/>
</dbReference>
<dbReference type="SUPFAM" id="SSF56801">
    <property type="entry name" value="Acetyl-CoA synthetase-like"/>
    <property type="match status" value="1"/>
</dbReference>
<accession>A0A7W9HN04</accession>
<dbReference type="GO" id="GO:0005737">
    <property type="term" value="C:cytoplasm"/>
    <property type="evidence" value="ECO:0007669"/>
    <property type="project" value="TreeGrafter"/>
</dbReference>
<dbReference type="GO" id="GO:0008610">
    <property type="term" value="P:lipid biosynthetic process"/>
    <property type="evidence" value="ECO:0007669"/>
    <property type="project" value="UniProtKB-ARBA"/>
</dbReference>
<dbReference type="Gene3D" id="3.40.50.980">
    <property type="match status" value="2"/>
</dbReference>
<dbReference type="Gene3D" id="3.30.559.10">
    <property type="entry name" value="Chloramphenicol acetyltransferase-like domain"/>
    <property type="match status" value="1"/>
</dbReference>
<evidence type="ECO:0000256" key="3">
    <source>
        <dbReference type="ARBA" id="ARBA00022553"/>
    </source>
</evidence>
<dbReference type="InterPro" id="IPR029058">
    <property type="entry name" value="AB_hydrolase_fold"/>
</dbReference>
<dbReference type="CDD" id="cd05930">
    <property type="entry name" value="A_NRPS"/>
    <property type="match status" value="1"/>
</dbReference>
<dbReference type="NCBIfam" id="TIGR01733">
    <property type="entry name" value="AA-adenyl-dom"/>
    <property type="match status" value="1"/>
</dbReference>
<dbReference type="InterPro" id="IPR001242">
    <property type="entry name" value="Condensation_dom"/>
</dbReference>
<feature type="compositionally biased region" description="Low complexity" evidence="4">
    <location>
        <begin position="785"/>
        <end position="796"/>
    </location>
</feature>
<dbReference type="SUPFAM" id="SSF52777">
    <property type="entry name" value="CoA-dependent acyltransferases"/>
    <property type="match status" value="3"/>
</dbReference>
<feature type="domain" description="Carrier" evidence="5">
    <location>
        <begin position="1177"/>
        <end position="1252"/>
    </location>
</feature>
<dbReference type="GO" id="GO:0003824">
    <property type="term" value="F:catalytic activity"/>
    <property type="evidence" value="ECO:0007669"/>
    <property type="project" value="InterPro"/>
</dbReference>
<keyword evidence="3" id="KW-0597">Phosphoprotein</keyword>
<dbReference type="SUPFAM" id="SSF47336">
    <property type="entry name" value="ACP-like"/>
    <property type="match status" value="1"/>
</dbReference>
<dbReference type="Pfam" id="PF00550">
    <property type="entry name" value="PP-binding"/>
    <property type="match status" value="1"/>
</dbReference>
<dbReference type="Gene3D" id="3.40.50.1820">
    <property type="entry name" value="alpha/beta hydrolase"/>
    <property type="match status" value="1"/>
</dbReference>
<dbReference type="AlphaFoldDB" id="A0A7W9HN04"/>
<dbReference type="PROSITE" id="PS00455">
    <property type="entry name" value="AMP_BINDING"/>
    <property type="match status" value="1"/>
</dbReference>
<feature type="compositionally biased region" description="Basic and acidic residues" evidence="4">
    <location>
        <begin position="439"/>
        <end position="452"/>
    </location>
</feature>
<dbReference type="GO" id="GO:0031177">
    <property type="term" value="F:phosphopantetheine binding"/>
    <property type="evidence" value="ECO:0007669"/>
    <property type="project" value="InterPro"/>
</dbReference>
<dbReference type="EMBL" id="JACHMO010000001">
    <property type="protein sequence ID" value="MBB5804996.1"/>
    <property type="molecule type" value="Genomic_DNA"/>
</dbReference>
<dbReference type="InterPro" id="IPR023213">
    <property type="entry name" value="CAT-like_dom_sf"/>
</dbReference>
<evidence type="ECO:0000256" key="1">
    <source>
        <dbReference type="ARBA" id="ARBA00001957"/>
    </source>
</evidence>
<name>A0A7W9HN04_9PSEU</name>
<feature type="region of interest" description="Disordered" evidence="4">
    <location>
        <begin position="427"/>
        <end position="453"/>
    </location>
</feature>
<keyword evidence="2" id="KW-0596">Phosphopantetheine</keyword>
<dbReference type="PROSITE" id="PS50075">
    <property type="entry name" value="CARRIER"/>
    <property type="match status" value="1"/>
</dbReference>
<dbReference type="FunFam" id="3.40.50.12780:FF:000012">
    <property type="entry name" value="Non-ribosomal peptide synthetase"/>
    <property type="match status" value="1"/>
</dbReference>
<dbReference type="PANTHER" id="PTHR45527:SF1">
    <property type="entry name" value="FATTY ACID SYNTHASE"/>
    <property type="match status" value="1"/>
</dbReference>
<dbReference type="Proteomes" id="UP000552097">
    <property type="component" value="Unassembled WGS sequence"/>
</dbReference>
<dbReference type="RefSeq" id="WP_184923206.1">
    <property type="nucleotide sequence ID" value="NZ_JACHMO010000001.1"/>
</dbReference>